<protein>
    <submittedName>
        <fullName evidence="1">Uncharacterized protein</fullName>
    </submittedName>
</protein>
<reference evidence="1 2" key="1">
    <citation type="journal article" date="2019" name="Commun. Biol.">
        <title>The bagworm genome reveals a unique fibroin gene that provides high tensile strength.</title>
        <authorList>
            <person name="Kono N."/>
            <person name="Nakamura H."/>
            <person name="Ohtoshi R."/>
            <person name="Tomita M."/>
            <person name="Numata K."/>
            <person name="Arakawa K."/>
        </authorList>
    </citation>
    <scope>NUCLEOTIDE SEQUENCE [LARGE SCALE GENOMIC DNA]</scope>
</reference>
<gene>
    <name evidence="1" type="ORF">EVAR_28466_1</name>
</gene>
<sequence length="101" mass="11696">MQLRKRPRAYDIDRCRSRSERAAIDFKDLLLGPSFCHYGAICANEINDTRGEHAHSLPRYSVKHTCVRTHTHAHPLLFILYSQNARTTRTTLTQTVRTSML</sequence>
<evidence type="ECO:0000313" key="1">
    <source>
        <dbReference type="EMBL" id="GBP35001.1"/>
    </source>
</evidence>
<evidence type="ECO:0000313" key="2">
    <source>
        <dbReference type="Proteomes" id="UP000299102"/>
    </source>
</evidence>
<dbReference type="AlphaFoldDB" id="A0A4C1V805"/>
<proteinExistence type="predicted"/>
<dbReference type="EMBL" id="BGZK01000297">
    <property type="protein sequence ID" value="GBP35001.1"/>
    <property type="molecule type" value="Genomic_DNA"/>
</dbReference>
<comment type="caution">
    <text evidence="1">The sequence shown here is derived from an EMBL/GenBank/DDBJ whole genome shotgun (WGS) entry which is preliminary data.</text>
</comment>
<organism evidence="1 2">
    <name type="scientific">Eumeta variegata</name>
    <name type="common">Bagworm moth</name>
    <name type="synonym">Eumeta japonica</name>
    <dbReference type="NCBI Taxonomy" id="151549"/>
    <lineage>
        <taxon>Eukaryota</taxon>
        <taxon>Metazoa</taxon>
        <taxon>Ecdysozoa</taxon>
        <taxon>Arthropoda</taxon>
        <taxon>Hexapoda</taxon>
        <taxon>Insecta</taxon>
        <taxon>Pterygota</taxon>
        <taxon>Neoptera</taxon>
        <taxon>Endopterygota</taxon>
        <taxon>Lepidoptera</taxon>
        <taxon>Glossata</taxon>
        <taxon>Ditrysia</taxon>
        <taxon>Tineoidea</taxon>
        <taxon>Psychidae</taxon>
        <taxon>Oiketicinae</taxon>
        <taxon>Eumeta</taxon>
    </lineage>
</organism>
<name>A0A4C1V805_EUMVA</name>
<keyword evidence="2" id="KW-1185">Reference proteome</keyword>
<dbReference type="Proteomes" id="UP000299102">
    <property type="component" value="Unassembled WGS sequence"/>
</dbReference>
<accession>A0A4C1V805</accession>